<keyword evidence="11" id="KW-1185">Reference proteome</keyword>
<evidence type="ECO:0000256" key="6">
    <source>
        <dbReference type="ARBA" id="ARBA00023016"/>
    </source>
</evidence>
<keyword evidence="8" id="KW-0853">WD repeat</keyword>
<dbReference type="AlphaFoldDB" id="A0A9W6GB81"/>
<dbReference type="Pfam" id="PF00012">
    <property type="entry name" value="HSP70"/>
    <property type="match status" value="1"/>
</dbReference>
<feature type="compositionally biased region" description="Pro residues" evidence="9">
    <location>
        <begin position="445"/>
        <end position="455"/>
    </location>
</feature>
<dbReference type="PROSITE" id="PS50082">
    <property type="entry name" value="WD_REPEATS_2"/>
    <property type="match status" value="1"/>
</dbReference>
<dbReference type="PANTHER" id="PTHR45639:SF3">
    <property type="entry name" value="HYPOXIA UP-REGULATED PROTEIN 1"/>
    <property type="match status" value="1"/>
</dbReference>
<dbReference type="GO" id="GO:0030968">
    <property type="term" value="P:endoplasmic reticulum unfolded protein response"/>
    <property type="evidence" value="ECO:0007669"/>
    <property type="project" value="TreeGrafter"/>
</dbReference>
<keyword evidence="5" id="KW-0067">ATP-binding</keyword>
<comment type="similarity">
    <text evidence="2">Belongs to the heat shock protein 70 family.</text>
</comment>
<dbReference type="PROSITE" id="PS00329">
    <property type="entry name" value="HSP70_2"/>
    <property type="match status" value="1"/>
</dbReference>
<dbReference type="PANTHER" id="PTHR45639">
    <property type="entry name" value="HSC70CB, ISOFORM G-RELATED"/>
    <property type="match status" value="1"/>
</dbReference>
<keyword evidence="3" id="KW-0732">Signal</keyword>
<evidence type="ECO:0008006" key="12">
    <source>
        <dbReference type="Google" id="ProtNLM"/>
    </source>
</evidence>
<evidence type="ECO:0000256" key="9">
    <source>
        <dbReference type="SAM" id="MobiDB-lite"/>
    </source>
</evidence>
<accession>A0A9W6GB81</accession>
<keyword evidence="7" id="KW-0143">Chaperone</keyword>
<organism evidence="10 11">
    <name type="scientific">Glycomyces algeriensis</name>
    <dbReference type="NCBI Taxonomy" id="256037"/>
    <lineage>
        <taxon>Bacteria</taxon>
        <taxon>Bacillati</taxon>
        <taxon>Actinomycetota</taxon>
        <taxon>Actinomycetes</taxon>
        <taxon>Glycomycetales</taxon>
        <taxon>Glycomycetaceae</taxon>
        <taxon>Glycomyces</taxon>
    </lineage>
</organism>
<evidence type="ECO:0000256" key="5">
    <source>
        <dbReference type="ARBA" id="ARBA00022840"/>
    </source>
</evidence>
<name>A0A9W6GB81_9ACTN</name>
<evidence type="ECO:0000256" key="2">
    <source>
        <dbReference type="ARBA" id="ARBA00007381"/>
    </source>
</evidence>
<keyword evidence="6" id="KW-0346">Stress response</keyword>
<evidence type="ECO:0000313" key="11">
    <source>
        <dbReference type="Proteomes" id="UP001144313"/>
    </source>
</evidence>
<comment type="caution">
    <text evidence="10">The sequence shown here is derived from an EMBL/GenBank/DDBJ whole genome shotgun (WGS) entry which is preliminary data.</text>
</comment>
<evidence type="ECO:0000256" key="4">
    <source>
        <dbReference type="ARBA" id="ARBA00022741"/>
    </source>
</evidence>
<dbReference type="InterPro" id="IPR018181">
    <property type="entry name" value="Heat_shock_70_CS"/>
</dbReference>
<dbReference type="GO" id="GO:0140662">
    <property type="term" value="F:ATP-dependent protein folding chaperone"/>
    <property type="evidence" value="ECO:0007669"/>
    <property type="project" value="InterPro"/>
</dbReference>
<dbReference type="Proteomes" id="UP001144313">
    <property type="component" value="Unassembled WGS sequence"/>
</dbReference>
<dbReference type="InterPro" id="IPR001680">
    <property type="entry name" value="WD40_rpt"/>
</dbReference>
<dbReference type="InterPro" id="IPR043129">
    <property type="entry name" value="ATPase_NBD"/>
</dbReference>
<dbReference type="EMBL" id="BSDT01000001">
    <property type="protein sequence ID" value="GLI43538.1"/>
    <property type="molecule type" value="Genomic_DNA"/>
</dbReference>
<evidence type="ECO:0000256" key="3">
    <source>
        <dbReference type="ARBA" id="ARBA00022729"/>
    </source>
</evidence>
<evidence type="ECO:0000313" key="10">
    <source>
        <dbReference type="EMBL" id="GLI43538.1"/>
    </source>
</evidence>
<dbReference type="PRINTS" id="PR00301">
    <property type="entry name" value="HEATSHOCK70"/>
</dbReference>
<evidence type="ECO:0000256" key="7">
    <source>
        <dbReference type="ARBA" id="ARBA00023186"/>
    </source>
</evidence>
<reference evidence="10" key="1">
    <citation type="submission" date="2022-12" db="EMBL/GenBank/DDBJ databases">
        <title>Reference genome sequencing for broad-spectrum identification of bacterial and archaeal isolates by mass spectrometry.</title>
        <authorList>
            <person name="Sekiguchi Y."/>
            <person name="Tourlousse D.M."/>
        </authorList>
    </citation>
    <scope>NUCLEOTIDE SEQUENCE</scope>
    <source>
        <strain evidence="10">LLR39Z86</strain>
    </source>
</reference>
<proteinExistence type="inferred from homology"/>
<dbReference type="InterPro" id="IPR013126">
    <property type="entry name" value="Hsp_70_fam"/>
</dbReference>
<protein>
    <recommendedName>
        <fullName evidence="12">Hsp70 protein</fullName>
    </recommendedName>
</protein>
<feature type="compositionally biased region" description="Low complexity" evidence="9">
    <location>
        <begin position="515"/>
        <end position="529"/>
    </location>
</feature>
<dbReference type="Gene3D" id="3.90.640.10">
    <property type="entry name" value="Actin, Chain A, domain 4"/>
    <property type="match status" value="1"/>
</dbReference>
<dbReference type="SUPFAM" id="SSF50998">
    <property type="entry name" value="Quinoprotein alcohol dehydrogenase-like"/>
    <property type="match status" value="1"/>
</dbReference>
<dbReference type="SUPFAM" id="SSF53067">
    <property type="entry name" value="Actin-like ATPase domain"/>
    <property type="match status" value="2"/>
</dbReference>
<comment type="subcellular location">
    <subcellularLocation>
        <location evidence="1">Endoplasmic reticulum lumen</location>
    </subcellularLocation>
</comment>
<gene>
    <name evidence="10" type="ORF">GALLR39Z86_33880</name>
</gene>
<sequence>MSFSSPRPASISVDFGTSHTVATIRRADGRVHQQLFDGSPQLPSAVFMNDEGGPVVGADAVHSGRRKPERYEPNPKRRIDDAQILLGETEIPVTSVIAAVLSRVARECEQTLGSLGPVTVTVPAAWGPTRRHVVADAATAAGLGTVDLVAEPVAAASYFVETIGANVPPGSGVVVYDLGGGTFDATVLRRATTGFDVLSVDGADDLGGLDFDQALAEHVAKSVQPDDERWPRLTNPTEPADLRHRTAFMDEVRQAKERLSRSASTELTIPLLDVDAHLTREELEQVCTPLVERTIRVTQGVIRESGLAKEQVAALFLVGAASRMPLVATLLHRELGIAPSAIEQPELAVSEGGLVAQHTVNTPISVPSPALPPQTAPPVAPAPVPSPVSAPTGQTMRLPHPSAPPMVSQPGMQPPTMQSPSQPTPHAVPGMPPHPLTQPHMAAPTGPPSGPPAGPPHGQYPTGPVAPQQGPWIKSKQGIAVLVSAAAAIVLVAAALVALPYLAKDKEDDPTTANEQAQSDEASEAADGGATEDDTDGSASTGDDDGLVPLADAVQGDLTARMASQHVGAITQIETAQLDGANVVLTGGEDGMVRIWNPADGTLIDEYRGHTGAIQSLGTVTETGGRVAVFSSDGSTDDTWYLDDPATSVADRESQYDTVYWYGLWDGTPAYATDYEVKQLFTGNTITDISTYYGYGLSFIEVDGTLRAVSHYENRVIVTDLASGEPVGGTFDQLSYEIMALAVGQAAGKSLAVTVTGEGAIQAWDLAAAEPFGTPAQELYQTVTGLGVIEIDGKAAVIASGDQGLSLFDLETGAQLGESFAPHTGDEALTGAAVTEIDGEQVVVTGTAMGQVEVWSL</sequence>
<feature type="region of interest" description="Disordered" evidence="9">
    <location>
        <begin position="365"/>
        <end position="469"/>
    </location>
</feature>
<dbReference type="RefSeq" id="WP_270113863.1">
    <property type="nucleotide sequence ID" value="NZ_BAAAOL010000017.1"/>
</dbReference>
<dbReference type="GO" id="GO:0005524">
    <property type="term" value="F:ATP binding"/>
    <property type="evidence" value="ECO:0007669"/>
    <property type="project" value="UniProtKB-KW"/>
</dbReference>
<feature type="compositionally biased region" description="Low complexity" evidence="9">
    <location>
        <begin position="408"/>
        <end position="425"/>
    </location>
</feature>
<feature type="region of interest" description="Disordered" evidence="9">
    <location>
        <begin position="507"/>
        <end position="549"/>
    </location>
</feature>
<evidence type="ECO:0000256" key="1">
    <source>
        <dbReference type="ARBA" id="ARBA00004319"/>
    </source>
</evidence>
<feature type="repeat" description="WD" evidence="8">
    <location>
        <begin position="563"/>
        <end position="606"/>
    </location>
</feature>
<feature type="compositionally biased region" description="Acidic residues" evidence="9">
    <location>
        <begin position="530"/>
        <end position="546"/>
    </location>
</feature>
<feature type="compositionally biased region" description="Pro residues" evidence="9">
    <location>
        <begin position="369"/>
        <end position="388"/>
    </location>
</feature>
<dbReference type="InterPro" id="IPR011047">
    <property type="entry name" value="Quinoprotein_ADH-like_sf"/>
</dbReference>
<dbReference type="InterPro" id="IPR015943">
    <property type="entry name" value="WD40/YVTN_repeat-like_dom_sf"/>
</dbReference>
<dbReference type="Gene3D" id="3.30.420.40">
    <property type="match status" value="2"/>
</dbReference>
<keyword evidence="4" id="KW-0547">Nucleotide-binding</keyword>
<dbReference type="Gene3D" id="2.130.10.10">
    <property type="entry name" value="YVTN repeat-like/Quinoprotein amine dehydrogenase"/>
    <property type="match status" value="1"/>
</dbReference>
<evidence type="ECO:0000256" key="8">
    <source>
        <dbReference type="PROSITE-ProRule" id="PRU00221"/>
    </source>
</evidence>